<dbReference type="EMBL" id="CP018477">
    <property type="protein sequence ID" value="ASV72915.1"/>
    <property type="molecule type" value="Genomic_DNA"/>
</dbReference>
<accession>A0A286RAC0</accession>
<dbReference type="AlphaFoldDB" id="A0A286RAC0"/>
<gene>
    <name evidence="1" type="ORF">THTE_0313</name>
</gene>
<sequence>MLETVGHKAGTAQDVLVVLTLPREKIKRPAFAVPSFVT</sequence>
<reference evidence="1 2" key="1">
    <citation type="journal article" name="Front. Microbiol.">
        <title>Sugar Metabolism of the First Thermophilic Planctomycete Thermogutta terrifontis: Comparative Genomic and Transcriptomic Approaches.</title>
        <authorList>
            <person name="Elcheninov A.G."/>
            <person name="Menzel P."/>
            <person name="Gudbergsdottir S.R."/>
            <person name="Slesarev A.I."/>
            <person name="Kadnikov V.V."/>
            <person name="Krogh A."/>
            <person name="Bonch-Osmolovskaya E.A."/>
            <person name="Peng X."/>
            <person name="Kublanov I.V."/>
        </authorList>
    </citation>
    <scope>NUCLEOTIDE SEQUENCE [LARGE SCALE GENOMIC DNA]</scope>
    <source>
        <strain evidence="1 2">R1</strain>
    </source>
</reference>
<organism evidence="1 2">
    <name type="scientific">Thermogutta terrifontis</name>
    <dbReference type="NCBI Taxonomy" id="1331910"/>
    <lineage>
        <taxon>Bacteria</taxon>
        <taxon>Pseudomonadati</taxon>
        <taxon>Planctomycetota</taxon>
        <taxon>Planctomycetia</taxon>
        <taxon>Pirellulales</taxon>
        <taxon>Thermoguttaceae</taxon>
        <taxon>Thermogutta</taxon>
    </lineage>
</organism>
<evidence type="ECO:0000313" key="1">
    <source>
        <dbReference type="EMBL" id="ASV72915.1"/>
    </source>
</evidence>
<evidence type="ECO:0000313" key="2">
    <source>
        <dbReference type="Proteomes" id="UP000215086"/>
    </source>
</evidence>
<proteinExistence type="predicted"/>
<keyword evidence="2" id="KW-1185">Reference proteome</keyword>
<protein>
    <submittedName>
        <fullName evidence="1">Uncharacterized protein</fullName>
    </submittedName>
</protein>
<dbReference type="Proteomes" id="UP000215086">
    <property type="component" value="Chromosome"/>
</dbReference>
<name>A0A286RAC0_9BACT</name>
<dbReference type="KEGG" id="ttf:THTE_0313"/>